<sequence>MASNPTPQRVIRVDDETWTAYGQLCEEKGVARSADLRMYIKREVAEWRRQKDARDVNAARNIAES</sequence>
<name>A0ABU4MRJ1_9ACTN</name>
<protein>
    <submittedName>
        <fullName evidence="1">Uncharacterized protein</fullName>
    </submittedName>
</protein>
<dbReference type="Proteomes" id="UP001282474">
    <property type="component" value="Unassembled WGS sequence"/>
</dbReference>
<reference evidence="1 2" key="1">
    <citation type="journal article" date="2023" name="Microb. Genom.">
        <title>Mesoterricola silvestris gen. nov., sp. nov., Mesoterricola sediminis sp. nov., Geothrix oryzae sp. nov., Geothrix edaphica sp. nov., Geothrix rubra sp. nov., and Geothrix limicola sp. nov., six novel members of Acidobacteriota isolated from soils.</title>
        <authorList>
            <person name="Weisberg A.J."/>
            <person name="Pearce E."/>
            <person name="Kramer C.G."/>
            <person name="Chang J.H."/>
            <person name="Clarke C.R."/>
        </authorList>
    </citation>
    <scope>NUCLEOTIDE SEQUENCE [LARGE SCALE GENOMIC DNA]</scope>
    <source>
        <strain evidence="1 2">NE20-4-1</strain>
    </source>
</reference>
<evidence type="ECO:0000313" key="1">
    <source>
        <dbReference type="EMBL" id="MDX3039404.1"/>
    </source>
</evidence>
<dbReference type="EMBL" id="JARAWJ010000014">
    <property type="protein sequence ID" value="MDX3039404.1"/>
    <property type="molecule type" value="Genomic_DNA"/>
</dbReference>
<comment type="caution">
    <text evidence="1">The sequence shown here is derived from an EMBL/GenBank/DDBJ whole genome shotgun (WGS) entry which is preliminary data.</text>
</comment>
<accession>A0ABU4MRJ1</accession>
<proteinExistence type="predicted"/>
<organism evidence="1 2">
    <name type="scientific">Streptomyces caniscabiei</name>
    <dbReference type="NCBI Taxonomy" id="2746961"/>
    <lineage>
        <taxon>Bacteria</taxon>
        <taxon>Bacillati</taxon>
        <taxon>Actinomycetota</taxon>
        <taxon>Actinomycetes</taxon>
        <taxon>Kitasatosporales</taxon>
        <taxon>Streptomycetaceae</taxon>
        <taxon>Streptomyces</taxon>
    </lineage>
</organism>
<dbReference type="RefSeq" id="WP_193382626.1">
    <property type="nucleotide sequence ID" value="NZ_JABXWF010000011.1"/>
</dbReference>
<gene>
    <name evidence="1" type="ORF">PV383_19800</name>
</gene>
<keyword evidence="2" id="KW-1185">Reference proteome</keyword>
<evidence type="ECO:0000313" key="2">
    <source>
        <dbReference type="Proteomes" id="UP001282474"/>
    </source>
</evidence>